<sequence>MGRKAYPSRTCDVYLHIRHYRNCRRAICLKFGCRVLRDPHQ</sequence>
<dbReference type="EMBL" id="KQ982215">
    <property type="protein sequence ID" value="KYQ58954.1"/>
    <property type="molecule type" value="Genomic_DNA"/>
</dbReference>
<protein>
    <submittedName>
        <fullName evidence="1">Uncharacterized protein</fullName>
    </submittedName>
</protein>
<dbReference type="AlphaFoldDB" id="A0A151XEY3"/>
<keyword evidence="2" id="KW-1185">Reference proteome</keyword>
<proteinExistence type="predicted"/>
<dbReference type="Proteomes" id="UP000075809">
    <property type="component" value="Unassembled WGS sequence"/>
</dbReference>
<organism evidence="1 2">
    <name type="scientific">Mycetomoellerius zeteki</name>
    <dbReference type="NCBI Taxonomy" id="64791"/>
    <lineage>
        <taxon>Eukaryota</taxon>
        <taxon>Metazoa</taxon>
        <taxon>Ecdysozoa</taxon>
        <taxon>Arthropoda</taxon>
        <taxon>Hexapoda</taxon>
        <taxon>Insecta</taxon>
        <taxon>Pterygota</taxon>
        <taxon>Neoptera</taxon>
        <taxon>Endopterygota</taxon>
        <taxon>Hymenoptera</taxon>
        <taxon>Apocrita</taxon>
        <taxon>Aculeata</taxon>
        <taxon>Formicoidea</taxon>
        <taxon>Formicidae</taxon>
        <taxon>Myrmicinae</taxon>
        <taxon>Mycetomoellerius</taxon>
    </lineage>
</organism>
<evidence type="ECO:0000313" key="2">
    <source>
        <dbReference type="Proteomes" id="UP000075809"/>
    </source>
</evidence>
<gene>
    <name evidence="1" type="ORF">ALC60_02110</name>
</gene>
<reference evidence="1 2" key="1">
    <citation type="submission" date="2015-09" db="EMBL/GenBank/DDBJ databases">
        <title>Trachymyrmex zeteki WGS genome.</title>
        <authorList>
            <person name="Nygaard S."/>
            <person name="Hu H."/>
            <person name="Boomsma J."/>
            <person name="Zhang G."/>
        </authorList>
    </citation>
    <scope>NUCLEOTIDE SEQUENCE [LARGE SCALE GENOMIC DNA]</scope>
    <source>
        <strain evidence="1">Tzet28-1</strain>
        <tissue evidence="1">Whole body</tissue>
    </source>
</reference>
<accession>A0A151XEY3</accession>
<evidence type="ECO:0000313" key="1">
    <source>
        <dbReference type="EMBL" id="KYQ58954.1"/>
    </source>
</evidence>
<name>A0A151XEY3_9HYME</name>